<gene>
    <name evidence="3" type="ORF">R3I93_004627</name>
</gene>
<dbReference type="Pfam" id="PF13837">
    <property type="entry name" value="Myb_DNA-bind_4"/>
    <property type="match status" value="1"/>
</dbReference>
<sequence>MGEERVQRELDGMVRNEKVFQHVSERMATEGFQRTSEQCRIKSKKLRSDYRKVKDHNSQSGVHRKNWKWLDMMDAIYGHRPASLGREGGIDTATSLLESMMEPAVEGPSCQEEIEELDGMSTLESSSSSARTSTPTPPPESAPTSSEPRRITIGKRKRGQQDVAAALVEMQAADERQQEWLERMEDRRDRRFEMMLEDAREARRH</sequence>
<protein>
    <recommendedName>
        <fullName evidence="2">Myb/SANT-like DNA-binding domain-containing protein</fullName>
    </recommendedName>
</protein>
<evidence type="ECO:0000256" key="1">
    <source>
        <dbReference type="SAM" id="MobiDB-lite"/>
    </source>
</evidence>
<evidence type="ECO:0000259" key="2">
    <source>
        <dbReference type="Pfam" id="PF13837"/>
    </source>
</evidence>
<dbReference type="PANTHER" id="PTHR47595:SF1">
    <property type="entry name" value="MYB_SANT-LIKE DNA-BINDING DOMAIN-CONTAINING PROTEIN"/>
    <property type="match status" value="1"/>
</dbReference>
<dbReference type="AlphaFoldDB" id="A0AAN9DFV3"/>
<name>A0AAN9DFV3_9TELE</name>
<feature type="domain" description="Myb/SANT-like DNA-binding" evidence="2">
    <location>
        <begin position="11"/>
        <end position="76"/>
    </location>
</feature>
<comment type="caution">
    <text evidence="3">The sequence shown here is derived from an EMBL/GenBank/DDBJ whole genome shotgun (WGS) entry which is preliminary data.</text>
</comment>
<keyword evidence="4" id="KW-1185">Reference proteome</keyword>
<feature type="compositionally biased region" description="Low complexity" evidence="1">
    <location>
        <begin position="121"/>
        <end position="134"/>
    </location>
</feature>
<feature type="region of interest" description="Disordered" evidence="1">
    <location>
        <begin position="104"/>
        <end position="163"/>
    </location>
</feature>
<organism evidence="3 4">
    <name type="scientific">Phoxinus phoxinus</name>
    <name type="common">Eurasian minnow</name>
    <dbReference type="NCBI Taxonomy" id="58324"/>
    <lineage>
        <taxon>Eukaryota</taxon>
        <taxon>Metazoa</taxon>
        <taxon>Chordata</taxon>
        <taxon>Craniata</taxon>
        <taxon>Vertebrata</taxon>
        <taxon>Euteleostomi</taxon>
        <taxon>Actinopterygii</taxon>
        <taxon>Neopterygii</taxon>
        <taxon>Teleostei</taxon>
        <taxon>Ostariophysi</taxon>
        <taxon>Cypriniformes</taxon>
        <taxon>Leuciscidae</taxon>
        <taxon>Phoxininae</taxon>
        <taxon>Phoxinus</taxon>
    </lineage>
</organism>
<dbReference type="Gene3D" id="1.10.10.60">
    <property type="entry name" value="Homeodomain-like"/>
    <property type="match status" value="1"/>
</dbReference>
<dbReference type="EMBL" id="JAYKXH010000004">
    <property type="protein sequence ID" value="KAK7172361.1"/>
    <property type="molecule type" value="Genomic_DNA"/>
</dbReference>
<dbReference type="PANTHER" id="PTHR47595">
    <property type="entry name" value="HEAT SHOCK 70 KDA PROTEIN 14"/>
    <property type="match status" value="1"/>
</dbReference>
<accession>A0AAN9DFV3</accession>
<dbReference type="InterPro" id="IPR044822">
    <property type="entry name" value="Myb_DNA-bind_4"/>
</dbReference>
<feature type="compositionally biased region" description="Basic and acidic residues" evidence="1">
    <location>
        <begin position="46"/>
        <end position="57"/>
    </location>
</feature>
<proteinExistence type="predicted"/>
<evidence type="ECO:0000313" key="4">
    <source>
        <dbReference type="Proteomes" id="UP001364617"/>
    </source>
</evidence>
<feature type="region of interest" description="Disordered" evidence="1">
    <location>
        <begin position="43"/>
        <end position="62"/>
    </location>
</feature>
<reference evidence="3 4" key="1">
    <citation type="submission" date="2024-02" db="EMBL/GenBank/DDBJ databases">
        <title>Chromosome-level genome assembly of the Eurasian Minnow (Phoxinus phoxinus).</title>
        <authorList>
            <person name="Oriowo T.O."/>
            <person name="Martin S."/>
            <person name="Stange M."/>
            <person name="Chrysostomakis Y."/>
            <person name="Brown T."/>
            <person name="Winkler S."/>
            <person name="Kukowka S."/>
            <person name="Myers E.W."/>
            <person name="Bohne A."/>
        </authorList>
    </citation>
    <scope>NUCLEOTIDE SEQUENCE [LARGE SCALE GENOMIC DNA]</scope>
    <source>
        <strain evidence="3">ZFMK-TIS-60720</strain>
        <tissue evidence="3">Whole Organism</tissue>
    </source>
</reference>
<dbReference type="Proteomes" id="UP001364617">
    <property type="component" value="Unassembled WGS sequence"/>
</dbReference>
<evidence type="ECO:0000313" key="3">
    <source>
        <dbReference type="EMBL" id="KAK7172361.1"/>
    </source>
</evidence>